<proteinExistence type="predicted"/>
<dbReference type="InterPro" id="IPR013785">
    <property type="entry name" value="Aldolase_TIM"/>
</dbReference>
<reference evidence="2 3" key="1">
    <citation type="submission" date="2019-09" db="EMBL/GenBank/DDBJ databases">
        <title>The draft genomes of Allium pathogen Pseudomonas sp.</title>
        <authorList>
            <person name="Fujikawa T."/>
            <person name="Sawada H."/>
        </authorList>
    </citation>
    <scope>NUCLEOTIDE SEQUENCE [LARGE SCALE GENOMIC DNA]</scope>
    <source>
        <strain evidence="2 3">MAFF 730085</strain>
    </source>
</reference>
<comment type="caution">
    <text evidence="2">The sequence shown here is derived from an EMBL/GenBank/DDBJ whole genome shotgun (WGS) entry which is preliminary data.</text>
</comment>
<dbReference type="PANTHER" id="PTHR11082:SF26">
    <property type="entry name" value="TRNA-DIHYDROURIDINE(16) SYNTHASE"/>
    <property type="match status" value="1"/>
</dbReference>
<dbReference type="InterPro" id="IPR035587">
    <property type="entry name" value="DUS-like_FMN-bd"/>
</dbReference>
<dbReference type="EMBL" id="VUBA01000241">
    <property type="protein sequence ID" value="MPQ87291.1"/>
    <property type="molecule type" value="Genomic_DNA"/>
</dbReference>
<evidence type="ECO:0000313" key="3">
    <source>
        <dbReference type="Proteomes" id="UP000325438"/>
    </source>
</evidence>
<feature type="non-terminal residue" evidence="2">
    <location>
        <position position="1"/>
    </location>
</feature>
<evidence type="ECO:0000313" key="2">
    <source>
        <dbReference type="EMBL" id="MPQ87291.1"/>
    </source>
</evidence>
<gene>
    <name evidence="2" type="ORF">F0170_26965</name>
</gene>
<dbReference type="Gene3D" id="3.20.20.70">
    <property type="entry name" value="Aldolase class I"/>
    <property type="match status" value="1"/>
</dbReference>
<feature type="domain" description="DUS-like FMN-binding" evidence="1">
    <location>
        <begin position="1"/>
        <end position="168"/>
    </location>
</feature>
<accession>A0A5N7K0V4</accession>
<dbReference type="InterPro" id="IPR042270">
    <property type="entry name" value="DusC_C"/>
</dbReference>
<dbReference type="Gene3D" id="1.20.225.30">
    <property type="entry name" value="Dihydrouridine synthase, C-terminal recognition domain"/>
    <property type="match status" value="1"/>
</dbReference>
<organism evidence="2 3">
    <name type="scientific">Pseudomonas kitaguniensis</name>
    <dbReference type="NCBI Taxonomy" id="2607908"/>
    <lineage>
        <taxon>Bacteria</taxon>
        <taxon>Pseudomonadati</taxon>
        <taxon>Pseudomonadota</taxon>
        <taxon>Gammaproteobacteria</taxon>
        <taxon>Pseudomonadales</taxon>
        <taxon>Pseudomonadaceae</taxon>
        <taxon>Pseudomonas</taxon>
    </lineage>
</organism>
<protein>
    <submittedName>
        <fullName evidence="2">tRNA-dihydrouridine synthase family protein</fullName>
    </submittedName>
</protein>
<dbReference type="Proteomes" id="UP000325438">
    <property type="component" value="Unassembled WGS sequence"/>
</dbReference>
<dbReference type="PANTHER" id="PTHR11082">
    <property type="entry name" value="TRNA-DIHYDROURIDINE SYNTHASE"/>
    <property type="match status" value="1"/>
</dbReference>
<sequence>PAKTVNKSRGGAVLLKEPELLNRIVEHVRRAVPAHIPVTAKMRLGFDSPDGALVCATALAEGGAAHIVVHARTKTDGYKPPAHWEWIPRVQDVVKVPVFANGDIWSVEDWRRCREISGVEDIMLGRGLVARPDLARQIAAARAGEAVVEMTWAQLQPMLQEFWTQSVAQLTERQAPGRLKQWLAMLTRNYPEAVELFTAMRRETDLQNVSRLLRMAHPEQAMVAPH</sequence>
<evidence type="ECO:0000259" key="1">
    <source>
        <dbReference type="Pfam" id="PF01207"/>
    </source>
</evidence>
<dbReference type="AlphaFoldDB" id="A0A5N7K0V4"/>
<dbReference type="RefSeq" id="WP_152751816.1">
    <property type="nucleotide sequence ID" value="NZ_VUBA01000241.1"/>
</dbReference>
<dbReference type="SUPFAM" id="SSF51395">
    <property type="entry name" value="FMN-linked oxidoreductases"/>
    <property type="match status" value="1"/>
</dbReference>
<dbReference type="Pfam" id="PF01207">
    <property type="entry name" value="Dus"/>
    <property type="match status" value="1"/>
</dbReference>
<name>A0A5N7K0V4_9PSED</name>
<dbReference type="CDD" id="cd02801">
    <property type="entry name" value="DUS_like_FMN"/>
    <property type="match status" value="1"/>
</dbReference>